<evidence type="ECO:0000256" key="1">
    <source>
        <dbReference type="ARBA" id="ARBA00009521"/>
    </source>
</evidence>
<sequence>MKLVKSLLLGSAAGIAAVAGAQAADLPSRKAAPVEYVRVCTAYGAGFFYIPGTDSCLRISGRVRAEYAIGTRYSDYQDAYGTRARGRLNIDVRTATAYGTLRTFIRYELTNNTGIYGAGGVTPFNVGATVPGFVRGASSTSTGSLLDLAFVQFGPITAGRAQSFFDFYASDLNFASVRTADSRVNLLAYTATFGSGFSATISAEDRTSGTVGRELPGVSFNPLVGGGAGAAFVQGQDYPDLIASLRVDQGWGSAQLSGAVGQRKYATAVALNAVNGDEMIWAVQGGVKINLPMLAAGDAFWLQAAYADGALGYLGWSAGSLGLGRIGGLTLADAAINPITGNVENSKGWSVVAAFRHFWTPTLRTEITGSYSELKLKYLDAAAVAFNGVTARSADPKEFLLAANLIWSPVSGLDIGVEVLYSHLDVRSPVGLVNNGNARSALLGIKSEDSVAGRLRIQRDF</sequence>
<comment type="function">
    <text evidence="10">Forms passive diffusion pores that allow small molecular weight hydrophilic materials across the outer membrane.</text>
</comment>
<dbReference type="GO" id="GO:0006811">
    <property type="term" value="P:monoatomic ion transport"/>
    <property type="evidence" value="ECO:0007669"/>
    <property type="project" value="UniProtKB-KW"/>
</dbReference>
<keyword evidence="8 10" id="KW-0472">Membrane</keyword>
<comment type="similarity">
    <text evidence="1 10">Belongs to the alphaproteobacteria porin family.</text>
</comment>
<evidence type="ECO:0000256" key="8">
    <source>
        <dbReference type="ARBA" id="ARBA00023136"/>
    </source>
</evidence>
<evidence type="ECO:0000256" key="5">
    <source>
        <dbReference type="ARBA" id="ARBA00022729"/>
    </source>
</evidence>
<evidence type="ECO:0000256" key="10">
    <source>
        <dbReference type="RuleBase" id="RU364005"/>
    </source>
</evidence>
<evidence type="ECO:0000256" key="4">
    <source>
        <dbReference type="ARBA" id="ARBA00022692"/>
    </source>
</evidence>
<dbReference type="Pfam" id="PF02530">
    <property type="entry name" value="Porin_2"/>
    <property type="match status" value="1"/>
</dbReference>
<dbReference type="GO" id="GO:0015288">
    <property type="term" value="F:porin activity"/>
    <property type="evidence" value="ECO:0007669"/>
    <property type="project" value="UniProtKB-KW"/>
</dbReference>
<comment type="domain">
    <text evidence="10">Consists of 16-stranded beta-barrel sheets, with large surface-exposed loops, that form a transmembrane pore at the center of each barrel. The pore is partially ocluded by a peptide loop that folds into the pore lumen.</text>
</comment>
<dbReference type="GO" id="GO:0046930">
    <property type="term" value="C:pore complex"/>
    <property type="evidence" value="ECO:0007669"/>
    <property type="project" value="UniProtKB-KW"/>
</dbReference>
<accession>A0A927HZW2</accession>
<dbReference type="GO" id="GO:0009279">
    <property type="term" value="C:cell outer membrane"/>
    <property type="evidence" value="ECO:0007669"/>
    <property type="project" value="UniProtKB-SubCell"/>
</dbReference>
<gene>
    <name evidence="11" type="ORF">IED13_03590</name>
</gene>
<evidence type="ECO:0000313" key="11">
    <source>
        <dbReference type="EMBL" id="MBD3844768.1"/>
    </source>
</evidence>
<evidence type="ECO:0000256" key="6">
    <source>
        <dbReference type="ARBA" id="ARBA00023065"/>
    </source>
</evidence>
<keyword evidence="7 10" id="KW-0626">Porin</keyword>
<dbReference type="EMBL" id="JACXWY010000002">
    <property type="protein sequence ID" value="MBD3844768.1"/>
    <property type="molecule type" value="Genomic_DNA"/>
</dbReference>
<protein>
    <recommendedName>
        <fullName evidence="10">Porin</fullName>
    </recommendedName>
</protein>
<evidence type="ECO:0000256" key="7">
    <source>
        <dbReference type="ARBA" id="ARBA00023114"/>
    </source>
</evidence>
<keyword evidence="6 10" id="KW-0406">Ion transport</keyword>
<feature type="chain" id="PRO_5038167828" description="Porin" evidence="10">
    <location>
        <begin position="24"/>
        <end position="461"/>
    </location>
</feature>
<evidence type="ECO:0000256" key="9">
    <source>
        <dbReference type="ARBA" id="ARBA00023237"/>
    </source>
</evidence>
<evidence type="ECO:0000256" key="3">
    <source>
        <dbReference type="ARBA" id="ARBA00022452"/>
    </source>
</evidence>
<dbReference type="InterPro" id="IPR003684">
    <property type="entry name" value="Porin_alphabac"/>
</dbReference>
<dbReference type="RefSeq" id="WP_191123409.1">
    <property type="nucleotide sequence ID" value="NZ_JACXWY010000002.1"/>
</dbReference>
<name>A0A927HZW2_9HYPH</name>
<keyword evidence="3 10" id="KW-1134">Transmembrane beta strand</keyword>
<evidence type="ECO:0000313" key="12">
    <source>
        <dbReference type="Proteomes" id="UP000619295"/>
    </source>
</evidence>
<feature type="signal peptide" evidence="10">
    <location>
        <begin position="1"/>
        <end position="23"/>
    </location>
</feature>
<organism evidence="11 12">
    <name type="scientific">Bosea spartocytisi</name>
    <dbReference type="NCBI Taxonomy" id="2773451"/>
    <lineage>
        <taxon>Bacteria</taxon>
        <taxon>Pseudomonadati</taxon>
        <taxon>Pseudomonadota</taxon>
        <taxon>Alphaproteobacteria</taxon>
        <taxon>Hyphomicrobiales</taxon>
        <taxon>Boseaceae</taxon>
        <taxon>Bosea</taxon>
    </lineage>
</organism>
<keyword evidence="2 10" id="KW-0813">Transport</keyword>
<dbReference type="Proteomes" id="UP000619295">
    <property type="component" value="Unassembled WGS sequence"/>
</dbReference>
<comment type="caution">
    <text evidence="11">The sequence shown here is derived from an EMBL/GenBank/DDBJ whole genome shotgun (WGS) entry which is preliminary data.</text>
</comment>
<proteinExistence type="inferred from homology"/>
<keyword evidence="9 10" id="KW-0998">Cell outer membrane</keyword>
<keyword evidence="4 10" id="KW-0812">Transmembrane</keyword>
<dbReference type="AlphaFoldDB" id="A0A927HZW2"/>
<keyword evidence="5 10" id="KW-0732">Signal</keyword>
<reference evidence="11" key="1">
    <citation type="submission" date="2020-09" db="EMBL/GenBank/DDBJ databases">
        <title>Bosea spartocytisi sp. nov. a root nodule endophyte of Spartocytisus supranubius in the high mountain ecosystem fo the Teide National Park (Canary Islands, Spain).</title>
        <authorList>
            <person name="Pulido-Suarez L."/>
            <person name="Peix A."/>
            <person name="Igual J.M."/>
            <person name="Socas-Perez N."/>
            <person name="Velazquez E."/>
            <person name="Flores-Felix J.D."/>
            <person name="Leon-Barrios M."/>
        </authorList>
    </citation>
    <scope>NUCLEOTIDE SEQUENCE</scope>
    <source>
        <strain evidence="11">SSUT16</strain>
    </source>
</reference>
<comment type="subcellular location">
    <subcellularLocation>
        <location evidence="10">Cell outer membrane</location>
        <topology evidence="10">Multi-pass membrane protein</topology>
    </subcellularLocation>
</comment>
<evidence type="ECO:0000256" key="2">
    <source>
        <dbReference type="ARBA" id="ARBA00022448"/>
    </source>
</evidence>
<dbReference type="SUPFAM" id="SSF56935">
    <property type="entry name" value="Porins"/>
    <property type="match status" value="1"/>
</dbReference>
<keyword evidence="12" id="KW-1185">Reference proteome</keyword>